<name>A0A2S7KTX1_9FLAO</name>
<evidence type="ECO:0000256" key="1">
    <source>
        <dbReference type="ARBA" id="ARBA00001933"/>
    </source>
</evidence>
<evidence type="ECO:0000256" key="7">
    <source>
        <dbReference type="RuleBase" id="RU000382"/>
    </source>
</evidence>
<dbReference type="PANTHER" id="PTHR45677">
    <property type="entry name" value="GLUTAMATE DECARBOXYLASE-RELATED"/>
    <property type="match status" value="1"/>
</dbReference>
<dbReference type="OrthoDB" id="9803665at2"/>
<dbReference type="SUPFAM" id="SSF53383">
    <property type="entry name" value="PLP-dependent transferases"/>
    <property type="match status" value="1"/>
</dbReference>
<dbReference type="GO" id="GO:0019752">
    <property type="term" value="P:carboxylic acid metabolic process"/>
    <property type="evidence" value="ECO:0007669"/>
    <property type="project" value="InterPro"/>
</dbReference>
<dbReference type="PANTHER" id="PTHR45677:SF8">
    <property type="entry name" value="CYSTEINE SULFINIC ACID DECARBOXYLASE"/>
    <property type="match status" value="1"/>
</dbReference>
<evidence type="ECO:0000256" key="4">
    <source>
        <dbReference type="ARBA" id="ARBA00022898"/>
    </source>
</evidence>
<dbReference type="InterPro" id="IPR021115">
    <property type="entry name" value="Pyridoxal-P_BS"/>
</dbReference>
<comment type="cofactor">
    <cofactor evidence="1 6 7">
        <name>pyridoxal 5'-phosphate</name>
        <dbReference type="ChEBI" id="CHEBI:597326"/>
    </cofactor>
</comment>
<dbReference type="EMBL" id="MQUB01000001">
    <property type="protein sequence ID" value="PQB05973.1"/>
    <property type="molecule type" value="Genomic_DNA"/>
</dbReference>
<keyword evidence="9" id="KW-1185">Reference proteome</keyword>
<comment type="caution">
    <text evidence="8">The sequence shown here is derived from an EMBL/GenBank/DDBJ whole genome shotgun (WGS) entry which is preliminary data.</text>
</comment>
<evidence type="ECO:0000256" key="5">
    <source>
        <dbReference type="ARBA" id="ARBA00023239"/>
    </source>
</evidence>
<dbReference type="GO" id="GO:0005737">
    <property type="term" value="C:cytoplasm"/>
    <property type="evidence" value="ECO:0007669"/>
    <property type="project" value="TreeGrafter"/>
</dbReference>
<keyword evidence="5 7" id="KW-0456">Lyase</keyword>
<sequence>MARTLELFQQLANLMLQKEDQYAVAPYLPASELYDQLDLNLSEEPMADADYQESLSRLLEYTPKTATPGFFNQLFGGRNPDAVLGDLLAVMLNNSMYTYKAAGPQVGVEKVIINTLNRVIGWGQGGGTFGPGGSMTNLMGMIMARDSRNPSVPFDGIKNKMTVYTSAESHYSVPKNAAFCGIGREQVRYISCDEQGRIQPKALKDQIEKDINAGYLPVLVNLTAGTTVLGSFDPIEEVAQTCREYNIWLHVDGAYCGSVLLSKKYKHLIQGIEKADSFSLNAHKMLGTPLSCSLLLVRDQDMLYNSFSNDAAYLYQTDRDEFNLGKTSLQCGRRNDALKLWTLWKRVGTTGLEQLVNHQFDLADHARNYIENHPDYTLFSFPDSVSVCFNYKGIDAPTLCTALYEQSRLLVGYGSFDGDEFIRLVTVNGQNSIVDIDNFFNTIEDFVQDNQALFGLTDPLVNQDDF</sequence>
<dbReference type="RefSeq" id="WP_104813918.1">
    <property type="nucleotide sequence ID" value="NZ_MQUB01000001.1"/>
</dbReference>
<dbReference type="Gene3D" id="3.90.1150.170">
    <property type="match status" value="1"/>
</dbReference>
<comment type="similarity">
    <text evidence="2 7">Belongs to the group II decarboxylase family.</text>
</comment>
<evidence type="ECO:0000256" key="2">
    <source>
        <dbReference type="ARBA" id="ARBA00009533"/>
    </source>
</evidence>
<proteinExistence type="inferred from homology"/>
<organism evidence="8 9">
    <name type="scientific">Aureitalea marina</name>
    <dbReference type="NCBI Taxonomy" id="930804"/>
    <lineage>
        <taxon>Bacteria</taxon>
        <taxon>Pseudomonadati</taxon>
        <taxon>Bacteroidota</taxon>
        <taxon>Flavobacteriia</taxon>
        <taxon>Flavobacteriales</taxon>
        <taxon>Flavobacteriaceae</taxon>
        <taxon>Aureitalea</taxon>
    </lineage>
</organism>
<dbReference type="InterPro" id="IPR015424">
    <property type="entry name" value="PyrdxlP-dep_Trfase"/>
</dbReference>
<feature type="modified residue" description="N6-(pyridoxal phosphate)lysine" evidence="6">
    <location>
        <position position="284"/>
    </location>
</feature>
<keyword evidence="3" id="KW-0210">Decarboxylase</keyword>
<evidence type="ECO:0000256" key="6">
    <source>
        <dbReference type="PIRSR" id="PIRSR602129-50"/>
    </source>
</evidence>
<dbReference type="PROSITE" id="PS00392">
    <property type="entry name" value="DDC_GAD_HDC_YDC"/>
    <property type="match status" value="1"/>
</dbReference>
<evidence type="ECO:0000256" key="3">
    <source>
        <dbReference type="ARBA" id="ARBA00022793"/>
    </source>
</evidence>
<dbReference type="Gene3D" id="3.40.640.10">
    <property type="entry name" value="Type I PLP-dependent aspartate aminotransferase-like (Major domain)"/>
    <property type="match status" value="1"/>
</dbReference>
<evidence type="ECO:0000313" key="8">
    <source>
        <dbReference type="EMBL" id="PQB05973.1"/>
    </source>
</evidence>
<dbReference type="InterPro" id="IPR002129">
    <property type="entry name" value="PyrdxlP-dep_de-COase"/>
</dbReference>
<dbReference type="GO" id="GO:0030170">
    <property type="term" value="F:pyridoxal phosphate binding"/>
    <property type="evidence" value="ECO:0007669"/>
    <property type="project" value="InterPro"/>
</dbReference>
<evidence type="ECO:0000313" key="9">
    <source>
        <dbReference type="Proteomes" id="UP000239800"/>
    </source>
</evidence>
<dbReference type="Pfam" id="PF00282">
    <property type="entry name" value="Pyridoxal_deC"/>
    <property type="match status" value="1"/>
</dbReference>
<dbReference type="Proteomes" id="UP000239800">
    <property type="component" value="Unassembled WGS sequence"/>
</dbReference>
<reference evidence="8 9" key="1">
    <citation type="submission" date="2016-11" db="EMBL/GenBank/DDBJ databases">
        <title>Trade-off between light-utilization and light-protection in marine flavobacteria.</title>
        <authorList>
            <person name="Kumagai Y."/>
        </authorList>
    </citation>
    <scope>NUCLEOTIDE SEQUENCE [LARGE SCALE GENOMIC DNA]</scope>
    <source>
        <strain evidence="8 9">NBRC 107741</strain>
    </source>
</reference>
<dbReference type="GO" id="GO:0016831">
    <property type="term" value="F:carboxy-lyase activity"/>
    <property type="evidence" value="ECO:0007669"/>
    <property type="project" value="UniProtKB-KW"/>
</dbReference>
<accession>A0A2S7KTX1</accession>
<protein>
    <submittedName>
        <fullName evidence="8">Cysteine synthase</fullName>
    </submittedName>
</protein>
<dbReference type="InterPro" id="IPR015421">
    <property type="entry name" value="PyrdxlP-dep_Trfase_major"/>
</dbReference>
<gene>
    <name evidence="8" type="ORF">BST85_05795</name>
</gene>
<dbReference type="AlphaFoldDB" id="A0A2S7KTX1"/>
<keyword evidence="4 6" id="KW-0663">Pyridoxal phosphate</keyword>